<organism evidence="1 2">
    <name type="scientific">Achromobacter marplatensis</name>
    <dbReference type="NCBI Taxonomy" id="470868"/>
    <lineage>
        <taxon>Bacteria</taxon>
        <taxon>Pseudomonadati</taxon>
        <taxon>Pseudomonadota</taxon>
        <taxon>Betaproteobacteria</taxon>
        <taxon>Burkholderiales</taxon>
        <taxon>Alcaligenaceae</taxon>
        <taxon>Achromobacter</taxon>
    </lineage>
</organism>
<dbReference type="AlphaFoldDB" id="A0AA42WFB9"/>
<reference evidence="1" key="1">
    <citation type="submission" date="2022-09" db="EMBL/GenBank/DDBJ databases">
        <title>Intensive care unit water sources are persistently colonized with multi-drug resistant bacteria and are the site of extensive horizontal gene transfer of antibiotic resistance genes.</title>
        <authorList>
            <person name="Diorio-Toth L."/>
        </authorList>
    </citation>
    <scope>NUCLEOTIDE SEQUENCE</scope>
    <source>
        <strain evidence="1">GD03676</strain>
    </source>
</reference>
<dbReference type="RefSeq" id="WP_280028340.1">
    <property type="nucleotide sequence ID" value="NZ_JAOCKG010000009.1"/>
</dbReference>
<comment type="caution">
    <text evidence="1">The sequence shown here is derived from an EMBL/GenBank/DDBJ whole genome shotgun (WGS) entry which is preliminary data.</text>
</comment>
<dbReference type="EMBL" id="JAOCKG010000009">
    <property type="protein sequence ID" value="MDH2052852.1"/>
    <property type="molecule type" value="Genomic_DNA"/>
</dbReference>
<proteinExistence type="predicted"/>
<dbReference type="Pfam" id="PF08813">
    <property type="entry name" value="Phage_tail_3"/>
    <property type="match status" value="1"/>
</dbReference>
<sequence>MSSIFINGAQYSMSTVLGTAIPVTAVSNATEAVATAAAPPTNGAILLVKSGWSALDDTVARAAGTTASSFKLEGVNTVDTTIFPAGQGAGSVQVASSFVPLDQIRDIQITGGDQQFAQWQYAEDRNSRQRQKPTFKNAMQIAITMDYDPKKPWYAALIAADQKGEPVVISCVLTNKATMLYLAYPSFNKVPTAAMNENMQNTATFSLIAEPIRYEAV</sequence>
<evidence type="ECO:0000313" key="1">
    <source>
        <dbReference type="EMBL" id="MDH2052852.1"/>
    </source>
</evidence>
<name>A0AA42WFB9_9BURK</name>
<accession>A0AA42WFB9</accession>
<gene>
    <name evidence="1" type="ORF">N5K24_20785</name>
</gene>
<dbReference type="Gene3D" id="4.10.410.40">
    <property type="match status" value="1"/>
</dbReference>
<evidence type="ECO:0000313" key="2">
    <source>
        <dbReference type="Proteomes" id="UP001161276"/>
    </source>
</evidence>
<protein>
    <submittedName>
        <fullName evidence="1">Phage tail protein</fullName>
    </submittedName>
</protein>
<dbReference type="InterPro" id="IPR014918">
    <property type="entry name" value="Phage_tail_3"/>
</dbReference>
<dbReference type="Proteomes" id="UP001161276">
    <property type="component" value="Unassembled WGS sequence"/>
</dbReference>